<dbReference type="EMBL" id="QYUP01000151">
    <property type="protein sequence ID" value="RJG11231.1"/>
    <property type="molecule type" value="Genomic_DNA"/>
</dbReference>
<sequence length="324" mass="32972">MKPFNTRYVLTVGAGLAAAVIAGCASTRATEPYGLSPRLISEVRHAAPVASHGPARQTVALVLGGGGLRGFAHIGVLRALEEAGIKPDIVVGTSAGAVVGAAYASGMAPARIESAARDVKLSSLVDLTVSAGGIMRGKSLANWVDTVTSSVPIEKFPLRFGAVATDLETAQAVLLDTGSAGSAIQASAAVPGVTVPVPYKKGHLVDGGITSLVPVRFARAMGADYVIAVDIFCHGPRSEGLAAPSVIHRVMHAQSCLVAKHEMAEADVLIAPAVRGPGISAKDEQEGAILAGYEAARAALKAASRPSPARWQAVRRPGTWSASA</sequence>
<dbReference type="SUPFAM" id="SSF52151">
    <property type="entry name" value="FabD/lysophospholipase-like"/>
    <property type="match status" value="1"/>
</dbReference>
<name>A0A418XFJ8_9BURK</name>
<evidence type="ECO:0000256" key="4">
    <source>
        <dbReference type="PROSITE-ProRule" id="PRU01161"/>
    </source>
</evidence>
<dbReference type="AlphaFoldDB" id="A0A418XFJ8"/>
<accession>A0A418XFJ8</accession>
<dbReference type="PANTHER" id="PTHR14226">
    <property type="entry name" value="NEUROPATHY TARGET ESTERASE/SWISS CHEESE D.MELANOGASTER"/>
    <property type="match status" value="1"/>
</dbReference>
<feature type="short sequence motif" description="GXSXG" evidence="4">
    <location>
        <begin position="92"/>
        <end position="96"/>
    </location>
</feature>
<dbReference type="Pfam" id="PF01734">
    <property type="entry name" value="Patatin"/>
    <property type="match status" value="1"/>
</dbReference>
<evidence type="ECO:0000256" key="2">
    <source>
        <dbReference type="ARBA" id="ARBA00022963"/>
    </source>
</evidence>
<evidence type="ECO:0000256" key="5">
    <source>
        <dbReference type="SAM" id="SignalP"/>
    </source>
</evidence>
<dbReference type="PROSITE" id="PS51257">
    <property type="entry name" value="PROKAR_LIPOPROTEIN"/>
    <property type="match status" value="1"/>
</dbReference>
<feature type="active site" description="Nucleophile" evidence="4">
    <location>
        <position position="94"/>
    </location>
</feature>
<comment type="caution">
    <text evidence="7">The sequence shown here is derived from an EMBL/GenBank/DDBJ whole genome shotgun (WGS) entry which is preliminary data.</text>
</comment>
<keyword evidence="1 4" id="KW-0378">Hydrolase</keyword>
<dbReference type="InterPro" id="IPR002641">
    <property type="entry name" value="PNPLA_dom"/>
</dbReference>
<keyword evidence="5" id="KW-0732">Signal</keyword>
<keyword evidence="3 4" id="KW-0443">Lipid metabolism</keyword>
<feature type="chain" id="PRO_5019466791" evidence="5">
    <location>
        <begin position="30"/>
        <end position="324"/>
    </location>
</feature>
<gene>
    <name evidence="7" type="ORF">D3872_20395</name>
</gene>
<evidence type="ECO:0000256" key="3">
    <source>
        <dbReference type="ARBA" id="ARBA00023098"/>
    </source>
</evidence>
<evidence type="ECO:0000313" key="8">
    <source>
        <dbReference type="Proteomes" id="UP000284006"/>
    </source>
</evidence>
<proteinExistence type="predicted"/>
<keyword evidence="8" id="KW-1185">Reference proteome</keyword>
<organism evidence="7 8">
    <name type="scientific">Massilia cavernae</name>
    <dbReference type="NCBI Taxonomy" id="2320864"/>
    <lineage>
        <taxon>Bacteria</taxon>
        <taxon>Pseudomonadati</taxon>
        <taxon>Pseudomonadota</taxon>
        <taxon>Betaproteobacteria</taxon>
        <taxon>Burkholderiales</taxon>
        <taxon>Oxalobacteraceae</taxon>
        <taxon>Telluria group</taxon>
        <taxon>Massilia</taxon>
    </lineage>
</organism>
<dbReference type="Proteomes" id="UP000284006">
    <property type="component" value="Unassembled WGS sequence"/>
</dbReference>
<evidence type="ECO:0000313" key="7">
    <source>
        <dbReference type="EMBL" id="RJG11231.1"/>
    </source>
</evidence>
<evidence type="ECO:0000256" key="1">
    <source>
        <dbReference type="ARBA" id="ARBA00022801"/>
    </source>
</evidence>
<dbReference type="InterPro" id="IPR016035">
    <property type="entry name" value="Acyl_Trfase/lysoPLipase"/>
</dbReference>
<dbReference type="Gene3D" id="3.40.1090.10">
    <property type="entry name" value="Cytosolic phospholipase A2 catalytic domain"/>
    <property type="match status" value="2"/>
</dbReference>
<keyword evidence="2 4" id="KW-0442">Lipid degradation</keyword>
<feature type="active site" description="Proton acceptor" evidence="4">
    <location>
        <position position="206"/>
    </location>
</feature>
<reference evidence="7 8" key="1">
    <citation type="submission" date="2018-09" db="EMBL/GenBank/DDBJ databases">
        <authorList>
            <person name="Zhu H."/>
        </authorList>
    </citation>
    <scope>NUCLEOTIDE SEQUENCE [LARGE SCALE GENOMIC DNA]</scope>
    <source>
        <strain evidence="7 8">K1S02-61</strain>
    </source>
</reference>
<feature type="short sequence motif" description="DGA/G" evidence="4">
    <location>
        <begin position="206"/>
        <end position="208"/>
    </location>
</feature>
<protein>
    <submittedName>
        <fullName evidence="7">Patatin</fullName>
    </submittedName>
</protein>
<evidence type="ECO:0000259" key="6">
    <source>
        <dbReference type="PROSITE" id="PS51635"/>
    </source>
</evidence>
<dbReference type="InterPro" id="IPR050301">
    <property type="entry name" value="NTE"/>
</dbReference>
<dbReference type="GO" id="GO:0016042">
    <property type="term" value="P:lipid catabolic process"/>
    <property type="evidence" value="ECO:0007669"/>
    <property type="project" value="UniProtKB-UniRule"/>
</dbReference>
<dbReference type="PANTHER" id="PTHR14226:SF29">
    <property type="entry name" value="NEUROPATHY TARGET ESTERASE SWS"/>
    <property type="match status" value="1"/>
</dbReference>
<dbReference type="PROSITE" id="PS51635">
    <property type="entry name" value="PNPLA"/>
    <property type="match status" value="1"/>
</dbReference>
<dbReference type="RefSeq" id="WP_119812537.1">
    <property type="nucleotide sequence ID" value="NZ_QYUP01000151.1"/>
</dbReference>
<dbReference type="OrthoDB" id="5290098at2"/>
<dbReference type="GO" id="GO:0016787">
    <property type="term" value="F:hydrolase activity"/>
    <property type="evidence" value="ECO:0007669"/>
    <property type="project" value="UniProtKB-UniRule"/>
</dbReference>
<feature type="signal peptide" evidence="5">
    <location>
        <begin position="1"/>
        <end position="29"/>
    </location>
</feature>
<feature type="short sequence motif" description="GXGXXG" evidence="4">
    <location>
        <begin position="65"/>
        <end position="70"/>
    </location>
</feature>
<feature type="domain" description="PNPLA" evidence="6">
    <location>
        <begin position="61"/>
        <end position="219"/>
    </location>
</feature>